<accession>M6WAV1</accession>
<dbReference type="Proteomes" id="UP000012159">
    <property type="component" value="Unassembled WGS sequence"/>
</dbReference>
<dbReference type="AlphaFoldDB" id="M6WAV1"/>
<dbReference type="GO" id="GO:0003677">
    <property type="term" value="F:DNA binding"/>
    <property type="evidence" value="ECO:0007669"/>
    <property type="project" value="InterPro"/>
</dbReference>
<proteinExistence type="predicted"/>
<dbReference type="EMBL" id="AKWF02000024">
    <property type="protein sequence ID" value="EMO64561.1"/>
    <property type="molecule type" value="Genomic_DNA"/>
</dbReference>
<sequence>MHESQYKNANCIVKNMEKFERLQEACSTLKINRKGLADILRIHSSNASRLLNGETEFTWTYAELFQMKAKVSAVWIMEGKGEFWFEEEPGNDKEKLMIRNILKIPGLAEVMDKFIKIHQEDQKMIIGIINRIYKLSESKFKK</sequence>
<gene>
    <name evidence="1" type="ORF">LEP1GSC133_3636</name>
</gene>
<evidence type="ECO:0000313" key="1">
    <source>
        <dbReference type="EMBL" id="EMO64561.1"/>
    </source>
</evidence>
<name>M6WAV1_LEPBO</name>
<reference evidence="1 2" key="1">
    <citation type="submission" date="2013-01" db="EMBL/GenBank/DDBJ databases">
        <authorList>
            <person name="Harkins D.M."/>
            <person name="Durkin A.S."/>
            <person name="Brinkac L.M."/>
            <person name="Haft D.H."/>
            <person name="Selengut J.D."/>
            <person name="Sanka R."/>
            <person name="DePew J."/>
            <person name="Purushe J."/>
            <person name="Picardeau M."/>
            <person name="Werts C."/>
            <person name="Goarant C."/>
            <person name="Vinetz J.M."/>
            <person name="Sutton G.G."/>
            <person name="Nierman W.C."/>
            <person name="Fouts D.E."/>
        </authorList>
    </citation>
    <scope>NUCLEOTIDE SEQUENCE [LARGE SCALE GENOMIC DNA]</scope>
    <source>
        <strain evidence="1 2">200901868</strain>
    </source>
</reference>
<evidence type="ECO:0008006" key="3">
    <source>
        <dbReference type="Google" id="ProtNLM"/>
    </source>
</evidence>
<comment type="caution">
    <text evidence="1">The sequence shown here is derived from an EMBL/GenBank/DDBJ whole genome shotgun (WGS) entry which is preliminary data.</text>
</comment>
<dbReference type="InterPro" id="IPR010982">
    <property type="entry name" value="Lambda_DNA-bd_dom_sf"/>
</dbReference>
<organism evidence="1 2">
    <name type="scientific">Leptospira borgpetersenii serovar Pomona str. 200901868</name>
    <dbReference type="NCBI Taxonomy" id="1192866"/>
    <lineage>
        <taxon>Bacteria</taxon>
        <taxon>Pseudomonadati</taxon>
        <taxon>Spirochaetota</taxon>
        <taxon>Spirochaetia</taxon>
        <taxon>Leptospirales</taxon>
        <taxon>Leptospiraceae</taxon>
        <taxon>Leptospira</taxon>
    </lineage>
</organism>
<dbReference type="SUPFAM" id="SSF47413">
    <property type="entry name" value="lambda repressor-like DNA-binding domains"/>
    <property type="match status" value="1"/>
</dbReference>
<evidence type="ECO:0000313" key="2">
    <source>
        <dbReference type="Proteomes" id="UP000012159"/>
    </source>
</evidence>
<protein>
    <recommendedName>
        <fullName evidence="3">Bacteriophage CI repressor protein</fullName>
    </recommendedName>
</protein>